<reference evidence="1" key="1">
    <citation type="submission" date="2021-08" db="EMBL/GenBank/DDBJ databases">
        <title>The first chromosome-level gecko genome reveals the dynamic sex chromosomes of Neotropical dwarf geckos (Sphaerodactylidae: Sphaerodactylus).</title>
        <authorList>
            <person name="Pinto B.J."/>
            <person name="Keating S.E."/>
            <person name="Gamble T."/>
        </authorList>
    </citation>
    <scope>NUCLEOTIDE SEQUENCE</scope>
    <source>
        <strain evidence="1">TG3544</strain>
    </source>
</reference>
<protein>
    <submittedName>
        <fullName evidence="1">Uncharacterized protein</fullName>
    </submittedName>
</protein>
<gene>
    <name evidence="1" type="ORF">K3G42_020965</name>
</gene>
<keyword evidence="2" id="KW-1185">Reference proteome</keyword>
<dbReference type="EMBL" id="CM037620">
    <property type="protein sequence ID" value="KAH7995067.1"/>
    <property type="molecule type" value="Genomic_DNA"/>
</dbReference>
<accession>A0ACB8EQM5</accession>
<organism evidence="1 2">
    <name type="scientific">Sphaerodactylus townsendi</name>
    <dbReference type="NCBI Taxonomy" id="933632"/>
    <lineage>
        <taxon>Eukaryota</taxon>
        <taxon>Metazoa</taxon>
        <taxon>Chordata</taxon>
        <taxon>Craniata</taxon>
        <taxon>Vertebrata</taxon>
        <taxon>Euteleostomi</taxon>
        <taxon>Lepidosauria</taxon>
        <taxon>Squamata</taxon>
        <taxon>Bifurcata</taxon>
        <taxon>Gekkota</taxon>
        <taxon>Sphaerodactylidae</taxon>
        <taxon>Sphaerodactylus</taxon>
    </lineage>
</organism>
<comment type="caution">
    <text evidence="1">The sequence shown here is derived from an EMBL/GenBank/DDBJ whole genome shotgun (WGS) entry which is preliminary data.</text>
</comment>
<proteinExistence type="predicted"/>
<evidence type="ECO:0000313" key="2">
    <source>
        <dbReference type="Proteomes" id="UP000827872"/>
    </source>
</evidence>
<dbReference type="Proteomes" id="UP000827872">
    <property type="component" value="Linkage Group LG07"/>
</dbReference>
<sequence>MATAPFSPQRESFYRSTVENTRLSAWITHSPLRRRWAEMGEVLSELRNSCGAGWRAPSHSPGPRAGRHAHSEGPLSRRGVSDRIGHEKMHRMGSRNDRPEGSQGNALQPPSTLPEMALAVATAPGQFAVGAEEAPPQVSWAGAMVGEAAPGTALPTDWSAFSPQQLVSLLQNSIDQAVDRQLQARAFPHSRRQRAVVLLAVSFVTVVRLCTRLVRYWGSITTGT</sequence>
<evidence type="ECO:0000313" key="1">
    <source>
        <dbReference type="EMBL" id="KAH7995067.1"/>
    </source>
</evidence>
<name>A0ACB8EQM5_9SAUR</name>